<keyword evidence="2" id="KW-0805">Transcription regulation</keyword>
<dbReference type="InterPro" id="IPR037171">
    <property type="entry name" value="NagB/RpiA_transferase-like"/>
</dbReference>
<sequence length="260" mass="27459">MSLEAEELSGLSPEERQAIILEKVNAAGRVLAAALAQEFGVSEDSIRRDLRDLSDAGLVQRFHGGASRVVTPALDFHRRETVGAGEKHLIGRAAAATIPDGATLLLDSSTTVVHFVRNLPPGLSVRIITTAVDVAAAALDHPLVEVIMLGGRLGKLTRSATGASAIEAVRALRADYCILGTCGVGDDLMLRADDFEDAYLKSTMIKASNKTLLLAAADKLGQLATYEVASVSVVSTLFTTSQESGILKRIQELGVDVQKN</sequence>
<dbReference type="PROSITE" id="PS51000">
    <property type="entry name" value="HTH_DEOR_2"/>
    <property type="match status" value="1"/>
</dbReference>
<evidence type="ECO:0000256" key="3">
    <source>
        <dbReference type="ARBA" id="ARBA00023163"/>
    </source>
</evidence>
<name>A0A4R2B7V6_9HYPH</name>
<dbReference type="Gene3D" id="1.10.10.10">
    <property type="entry name" value="Winged helix-like DNA-binding domain superfamily/Winged helix DNA-binding domain"/>
    <property type="match status" value="1"/>
</dbReference>
<protein>
    <submittedName>
        <fullName evidence="5">DeoR family transcriptional regulator</fullName>
    </submittedName>
</protein>
<dbReference type="SUPFAM" id="SSF100950">
    <property type="entry name" value="NagB/RpiA/CoA transferase-like"/>
    <property type="match status" value="1"/>
</dbReference>
<evidence type="ECO:0000256" key="1">
    <source>
        <dbReference type="ARBA" id="ARBA00022491"/>
    </source>
</evidence>
<dbReference type="EMBL" id="SLVU01000023">
    <property type="protein sequence ID" value="TCN22801.1"/>
    <property type="molecule type" value="Genomic_DNA"/>
</dbReference>
<dbReference type="PANTHER" id="PTHR30363">
    <property type="entry name" value="HTH-TYPE TRANSCRIPTIONAL REGULATOR SRLR-RELATED"/>
    <property type="match status" value="1"/>
</dbReference>
<dbReference type="InterPro" id="IPR036388">
    <property type="entry name" value="WH-like_DNA-bd_sf"/>
</dbReference>
<evidence type="ECO:0000313" key="5">
    <source>
        <dbReference type="EMBL" id="TCN22801.1"/>
    </source>
</evidence>
<organism evidence="5 6">
    <name type="scientific">Sinorhizobium americanum</name>
    <dbReference type="NCBI Taxonomy" id="194963"/>
    <lineage>
        <taxon>Bacteria</taxon>
        <taxon>Pseudomonadati</taxon>
        <taxon>Pseudomonadota</taxon>
        <taxon>Alphaproteobacteria</taxon>
        <taxon>Hyphomicrobiales</taxon>
        <taxon>Rhizobiaceae</taxon>
        <taxon>Sinorhizobium/Ensifer group</taxon>
        <taxon>Sinorhizobium</taxon>
    </lineage>
</organism>
<reference evidence="5 6" key="1">
    <citation type="submission" date="2019-03" db="EMBL/GenBank/DDBJ databases">
        <title>Genomic Encyclopedia of Type Strains, Phase IV (KMG-V): Genome sequencing to study the core and pangenomes of soil and plant-associated prokaryotes.</title>
        <authorList>
            <person name="Whitman W."/>
        </authorList>
    </citation>
    <scope>NUCLEOTIDE SEQUENCE [LARGE SCALE GENOMIC DNA]</scope>
    <source>
        <strain evidence="5 6">23C40</strain>
    </source>
</reference>
<keyword evidence="1" id="KW-0678">Repressor</keyword>
<evidence type="ECO:0000313" key="6">
    <source>
        <dbReference type="Proteomes" id="UP000295043"/>
    </source>
</evidence>
<dbReference type="AlphaFoldDB" id="A0A4R2B7V6"/>
<dbReference type="InterPro" id="IPR036390">
    <property type="entry name" value="WH_DNA-bd_sf"/>
</dbReference>
<gene>
    <name evidence="5" type="ORF">EV184_12346</name>
</gene>
<evidence type="ECO:0000259" key="4">
    <source>
        <dbReference type="PROSITE" id="PS51000"/>
    </source>
</evidence>
<dbReference type="GO" id="GO:0003700">
    <property type="term" value="F:DNA-binding transcription factor activity"/>
    <property type="evidence" value="ECO:0007669"/>
    <property type="project" value="InterPro"/>
</dbReference>
<dbReference type="Pfam" id="PF08220">
    <property type="entry name" value="HTH_DeoR"/>
    <property type="match status" value="1"/>
</dbReference>
<dbReference type="InterPro" id="IPR001034">
    <property type="entry name" value="DeoR_HTH"/>
</dbReference>
<dbReference type="SMART" id="SM01134">
    <property type="entry name" value="DeoRC"/>
    <property type="match status" value="1"/>
</dbReference>
<dbReference type="Proteomes" id="UP000295043">
    <property type="component" value="Unassembled WGS sequence"/>
</dbReference>
<dbReference type="Gene3D" id="3.40.50.1360">
    <property type="match status" value="1"/>
</dbReference>
<proteinExistence type="predicted"/>
<feature type="domain" description="HTH deoR-type" evidence="4">
    <location>
        <begin position="13"/>
        <end position="68"/>
    </location>
</feature>
<comment type="caution">
    <text evidence="5">The sequence shown here is derived from an EMBL/GenBank/DDBJ whole genome shotgun (WGS) entry which is preliminary data.</text>
</comment>
<dbReference type="InterPro" id="IPR050313">
    <property type="entry name" value="Carb_Metab_HTH_regulators"/>
</dbReference>
<dbReference type="Pfam" id="PF00455">
    <property type="entry name" value="DeoRC"/>
    <property type="match status" value="1"/>
</dbReference>
<dbReference type="SUPFAM" id="SSF46785">
    <property type="entry name" value="Winged helix' DNA-binding domain"/>
    <property type="match status" value="1"/>
</dbReference>
<keyword evidence="3" id="KW-0804">Transcription</keyword>
<dbReference type="PRINTS" id="PR00037">
    <property type="entry name" value="HTHLACR"/>
</dbReference>
<dbReference type="PANTHER" id="PTHR30363:SF4">
    <property type="entry name" value="GLYCEROL-3-PHOSPHATE REGULON REPRESSOR"/>
    <property type="match status" value="1"/>
</dbReference>
<dbReference type="SMART" id="SM00420">
    <property type="entry name" value="HTH_DEOR"/>
    <property type="match status" value="1"/>
</dbReference>
<accession>A0A4R2B7V6</accession>
<dbReference type="InterPro" id="IPR014036">
    <property type="entry name" value="DeoR-like_C"/>
</dbReference>
<evidence type="ECO:0000256" key="2">
    <source>
        <dbReference type="ARBA" id="ARBA00023015"/>
    </source>
</evidence>